<feature type="region of interest" description="Disordered" evidence="6">
    <location>
        <begin position="266"/>
        <end position="290"/>
    </location>
</feature>
<keyword evidence="5 7" id="KW-0472">Membrane</keyword>
<dbReference type="SUPFAM" id="SSF51120">
    <property type="entry name" value="beta-Roll"/>
    <property type="match status" value="1"/>
</dbReference>
<keyword evidence="4 7" id="KW-1133">Transmembrane helix</keyword>
<dbReference type="CDD" id="cd01116">
    <property type="entry name" value="P_permease"/>
    <property type="match status" value="1"/>
</dbReference>
<evidence type="ECO:0000256" key="2">
    <source>
        <dbReference type="ARBA" id="ARBA00022448"/>
    </source>
</evidence>
<feature type="transmembrane region" description="Helical" evidence="7">
    <location>
        <begin position="308"/>
        <end position="325"/>
    </location>
</feature>
<keyword evidence="2" id="KW-0813">Transport</keyword>
<dbReference type="EMBL" id="OD565992">
    <property type="protein sequence ID" value="CAD7443117.1"/>
    <property type="molecule type" value="Genomic_DNA"/>
</dbReference>
<feature type="transmembrane region" description="Helical" evidence="7">
    <location>
        <begin position="802"/>
        <end position="822"/>
    </location>
</feature>
<feature type="transmembrane region" description="Helical" evidence="7">
    <location>
        <begin position="1117"/>
        <end position="1135"/>
    </location>
</feature>
<dbReference type="Pfam" id="PF03600">
    <property type="entry name" value="CitMHS"/>
    <property type="match status" value="2"/>
</dbReference>
<protein>
    <recommendedName>
        <fullName evidence="8">Citrate transporter-like domain-containing protein</fullName>
    </recommendedName>
</protein>
<keyword evidence="3 7" id="KW-0812">Transmembrane</keyword>
<feature type="transmembrane region" description="Helical" evidence="7">
    <location>
        <begin position="842"/>
        <end position="860"/>
    </location>
</feature>
<feature type="compositionally biased region" description="Pro residues" evidence="6">
    <location>
        <begin position="266"/>
        <end position="282"/>
    </location>
</feature>
<feature type="transmembrane region" description="Helical" evidence="7">
    <location>
        <begin position="1001"/>
        <end position="1027"/>
    </location>
</feature>
<feature type="transmembrane region" description="Helical" evidence="7">
    <location>
        <begin position="750"/>
        <end position="767"/>
    </location>
</feature>
<feature type="transmembrane region" description="Helical" evidence="7">
    <location>
        <begin position="1142"/>
        <end position="1159"/>
    </location>
</feature>
<gene>
    <name evidence="9" type="ORF">TBIB3V08_LOCUS5529</name>
</gene>
<comment type="subcellular location">
    <subcellularLocation>
        <location evidence="1">Membrane</location>
        <topology evidence="1">Multi-pass membrane protein</topology>
    </subcellularLocation>
</comment>
<evidence type="ECO:0000256" key="6">
    <source>
        <dbReference type="SAM" id="MobiDB-lite"/>
    </source>
</evidence>
<evidence type="ECO:0000259" key="8">
    <source>
        <dbReference type="Pfam" id="PF03600"/>
    </source>
</evidence>
<dbReference type="GO" id="GO:0055085">
    <property type="term" value="P:transmembrane transport"/>
    <property type="evidence" value="ECO:0007669"/>
    <property type="project" value="InterPro"/>
</dbReference>
<evidence type="ECO:0000256" key="4">
    <source>
        <dbReference type="ARBA" id="ARBA00022989"/>
    </source>
</evidence>
<dbReference type="GO" id="GO:0016020">
    <property type="term" value="C:membrane"/>
    <property type="evidence" value="ECO:0007669"/>
    <property type="project" value="UniProtKB-SubCell"/>
</dbReference>
<dbReference type="InterPro" id="IPR051475">
    <property type="entry name" value="Diverse_Ion_Transporter"/>
</dbReference>
<evidence type="ECO:0000256" key="3">
    <source>
        <dbReference type="ARBA" id="ARBA00022692"/>
    </source>
</evidence>
<feature type="domain" description="Citrate transporter-like" evidence="8">
    <location>
        <begin position="933"/>
        <end position="1269"/>
    </location>
</feature>
<dbReference type="PANTHER" id="PTHR43568">
    <property type="entry name" value="P PROTEIN"/>
    <property type="match status" value="1"/>
</dbReference>
<organism evidence="9">
    <name type="scientific">Timema bartmani</name>
    <dbReference type="NCBI Taxonomy" id="61472"/>
    <lineage>
        <taxon>Eukaryota</taxon>
        <taxon>Metazoa</taxon>
        <taxon>Ecdysozoa</taxon>
        <taxon>Arthropoda</taxon>
        <taxon>Hexapoda</taxon>
        <taxon>Insecta</taxon>
        <taxon>Pterygota</taxon>
        <taxon>Neoptera</taxon>
        <taxon>Polyneoptera</taxon>
        <taxon>Phasmatodea</taxon>
        <taxon>Timematodea</taxon>
        <taxon>Timematoidea</taxon>
        <taxon>Timematidae</taxon>
        <taxon>Timema</taxon>
    </lineage>
</organism>
<feature type="transmembrane region" description="Helical" evidence="7">
    <location>
        <begin position="1171"/>
        <end position="1192"/>
    </location>
</feature>
<feature type="domain" description="Citrate transporter-like" evidence="8">
    <location>
        <begin position="762"/>
        <end position="875"/>
    </location>
</feature>
<evidence type="ECO:0000313" key="9">
    <source>
        <dbReference type="EMBL" id="CAD7443117.1"/>
    </source>
</evidence>
<sequence length="1352" mass="152858">MELARDRDVVDWMELARDRDVVDWIEVARDRDVVDWIEVAQDKDMKMALNFRRKLGRSVDSVDASSESDISISPSRNLSEASLAMWVVLPEKIKSDPSLTSYRAHFDRQLGRRGICADASSSGDDCIHSSEEDSFGVRFAKDVSLQPTHYRERTEEVCCPTTDESDRMKVAITSQQSTKSHPAKLPDTTVGYYSEDDRLLLESGKTLGRMTQQLDRVKDAIKPCVLVDTRQNSYDEIVFANSAITTTTTAITITITITINVYLTSPSPPPPPPPPPPFPEPPAIWSAGKADTKPDDALGTKLVHWLRYLKIIVLSIIWLTFSVFLMMNGYWLPTTLTTTSISVSINGAILPHKYGSLSRNYMTTWVELVEVHDRYKFLANSSALKDSEFGIIRNISNTWVVPLVSEELVDSVPQVKAQYKFYLDIQDMQNKTHWQAKISMEGYYEDGFEGESVSKGRDTLIRFSKEGRDTLIRFSKEGRDTLIRFSKEGRDTLIRFSKEGRDTLIRFSKEGRDTLIRFSKEGRDTLIRFSKEGRDTLIRFSKEGRDTLIRFSKEGRDTLIRFSKEGRDTLIRFSKEGRDTLIRFSKEGRDTLIRFSKEGRDTLIRFSKEGRDTLIRFSKEGRDTLIRFSKEGRDTLIRFSKEGRDTLIRFSKEGRDTLIRFSKEGRDTLIRFSKEGRDTLIRFSKEGRDTLIRFSKEGRDTLIRFSKEGRDTLIRIDENLILRFKFKTNLKSSFSVDMEYDLAPINENEGTIWAAIVLAGLYVLIIFELVHRTVAAMIASTMSIAILAVLNERPGMDMLMSWISFETLLLLFSMMVMVAIISETGLFDYLAVFAYKVANGKLWPLILILCIFTTILSTCLDNVTTVLLMTPVTISGTRWPTPEHAGPHSGTRWPTPEHAGPLLSTLAHIAVHAGPDVMSTLTRLTSTWTEGSLAIGYRVMKLNPVRILMAMMIYSNIGGATTPVGDPPNVIIVSTPEVVNAIIVRATSSVSAGRIWPGVNFLTFCGHMTVGIVLVAIVIFFQLRFIFRDINGFRFTDPHDVEELRHEITIWQRAAESLSSYSRDEDVVRGSLQKKVKRLLDEMKIKLASGSVSIENYKANLVVLQKKPVYPIRDWPLLLKCIFVLAFVITLFFMHNVPELKLSMGWAALLGALLLLILADNPNMEGVLARVEWSTLIFFASLFILMEALSQLGMINWIGAQAENIILLVGKEYQLAVAIIIILWVSALASSFVDNIPLTTMMVRIIISLSQNKNLDLPLQPLVWALAFGACLGGIESIVIVKKVELEILMNFDVSRPPESEKYSLKENQDWVSCYVGKHVGCNRLPACGSRCLQLALKPPNIFFAFASQIFE</sequence>
<proteinExistence type="predicted"/>
<dbReference type="InterPro" id="IPR004680">
    <property type="entry name" value="Cit_transptr-like_dom"/>
</dbReference>
<reference evidence="9" key="1">
    <citation type="submission" date="2020-11" db="EMBL/GenBank/DDBJ databases">
        <authorList>
            <person name="Tran Van P."/>
        </authorList>
    </citation>
    <scope>NUCLEOTIDE SEQUENCE</scope>
</reference>
<evidence type="ECO:0000256" key="1">
    <source>
        <dbReference type="ARBA" id="ARBA00004141"/>
    </source>
</evidence>
<dbReference type="PANTHER" id="PTHR43568:SF1">
    <property type="entry name" value="P PROTEIN"/>
    <property type="match status" value="1"/>
</dbReference>
<feature type="transmembrane region" description="Helical" evidence="7">
    <location>
        <begin position="773"/>
        <end position="790"/>
    </location>
</feature>
<name>A0A7R9I0J5_9NEOP</name>
<dbReference type="Gene3D" id="2.150.10.10">
    <property type="entry name" value="Serralysin-like metalloprotease, C-terminal"/>
    <property type="match status" value="1"/>
</dbReference>
<accession>A0A7R9I0J5</accession>
<evidence type="ECO:0000256" key="7">
    <source>
        <dbReference type="SAM" id="Phobius"/>
    </source>
</evidence>
<evidence type="ECO:0000256" key="5">
    <source>
        <dbReference type="ARBA" id="ARBA00023136"/>
    </source>
</evidence>
<feature type="transmembrane region" description="Helical" evidence="7">
    <location>
        <begin position="1213"/>
        <end position="1233"/>
    </location>
</feature>
<dbReference type="InterPro" id="IPR011049">
    <property type="entry name" value="Serralysin-like_metalloprot_C"/>
</dbReference>